<evidence type="ECO:0000256" key="1">
    <source>
        <dbReference type="SAM" id="MobiDB-lite"/>
    </source>
</evidence>
<gene>
    <name evidence="2" type="ORF">WOB96_06960</name>
</gene>
<organism evidence="2 3">
    <name type="scientific">Thermithiobacillus plumbiphilus</name>
    <dbReference type="NCBI Taxonomy" id="1729899"/>
    <lineage>
        <taxon>Bacteria</taxon>
        <taxon>Pseudomonadati</taxon>
        <taxon>Pseudomonadota</taxon>
        <taxon>Acidithiobacillia</taxon>
        <taxon>Acidithiobacillales</taxon>
        <taxon>Thermithiobacillaceae</taxon>
        <taxon>Thermithiobacillus</taxon>
    </lineage>
</organism>
<protein>
    <submittedName>
        <fullName evidence="2">Uncharacterized protein</fullName>
    </submittedName>
</protein>
<dbReference type="Proteomes" id="UP001446205">
    <property type="component" value="Unassembled WGS sequence"/>
</dbReference>
<dbReference type="RefSeq" id="WP_341370561.1">
    <property type="nucleotide sequence ID" value="NZ_JBBPCO010000005.1"/>
</dbReference>
<feature type="region of interest" description="Disordered" evidence="1">
    <location>
        <begin position="37"/>
        <end position="57"/>
    </location>
</feature>
<dbReference type="EMBL" id="JBBPCO010000005">
    <property type="protein sequence ID" value="MEK8089506.1"/>
    <property type="molecule type" value="Genomic_DNA"/>
</dbReference>
<accession>A0ABU9D959</accession>
<proteinExistence type="predicted"/>
<keyword evidence="3" id="KW-1185">Reference proteome</keyword>
<sequence length="57" mass="6110">MHVQQSTRVRPQHHAGSQMLILGLLIAALSAAPQACRPSASRTGRPTEQPVLLAKDI</sequence>
<name>A0ABU9D959_9PROT</name>
<evidence type="ECO:0000313" key="3">
    <source>
        <dbReference type="Proteomes" id="UP001446205"/>
    </source>
</evidence>
<reference evidence="2 3" key="1">
    <citation type="submission" date="2024-04" db="EMBL/GenBank/DDBJ databases">
        <authorList>
            <person name="Abashina T."/>
            <person name="Shaikin A."/>
        </authorList>
    </citation>
    <scope>NUCLEOTIDE SEQUENCE [LARGE SCALE GENOMIC DNA]</scope>
    <source>
        <strain evidence="2 3">AAFK</strain>
    </source>
</reference>
<evidence type="ECO:0000313" key="2">
    <source>
        <dbReference type="EMBL" id="MEK8089506.1"/>
    </source>
</evidence>
<comment type="caution">
    <text evidence="2">The sequence shown here is derived from an EMBL/GenBank/DDBJ whole genome shotgun (WGS) entry which is preliminary data.</text>
</comment>